<accession>A0A1I6LE97</accession>
<dbReference type="PANTHER" id="PTHR34985:SF1">
    <property type="entry name" value="SLR0554 PROTEIN"/>
    <property type="match status" value="1"/>
</dbReference>
<proteinExistence type="predicted"/>
<dbReference type="AlphaFoldDB" id="A0A1I6LE97"/>
<dbReference type="EMBL" id="FOYZ01000015">
    <property type="protein sequence ID" value="SFS01600.1"/>
    <property type="molecule type" value="Genomic_DNA"/>
</dbReference>
<dbReference type="InterPro" id="IPR027417">
    <property type="entry name" value="P-loop_NTPase"/>
</dbReference>
<sequence length="794" mass="91607">MAEIKLFVSIGNSRMEKKWIGQEMEVEAFMERVSHTQRTAETIDQYKKMPKGKQDAIKDVGGFVLGRLKEGRRKKDSILSRTAITLDMDYGTKDIIDQLELFHDIKCVLYSTHKHTPENPRLRLILFLTREVTPHEYGAISRMLASDIGMELFDDSTYEPSRLMYWPSTSADGEFLYKEIEGKVINPDEVLARYQNWQDISSWPVSKRQHTMVERERKKQADPLAKEGIIGAFNRTYTVTQAMDTYLSDVYQPSAMYGRYDYVLADSSAGVVVYEDKFVYSHHATDPACGKLLSAFDVVRLHKFGHLDGEDGEETESNRQPSFKAMQEFASKEEKIKVRLAKEREEAVKEEFKEGEDWRTGLEYNRQGVLINNLKNLICILKNDKQLKSIVFNQLSDGMEIKGEVPWKHPSKFWRDADDAQLISYVDLTYGSFSARNYTIAVSKVTDDRSYHPIREFLASLPEWDEIPRLDMLLIDYLGARDNEYVRAVTRKTLCAAIARVIQPGCKFDTMLVLSGPQGKGKSTLIAKLCGEWFSDSLFLSDTKDKTAAEKLQGYWILEIGELAGLRKTDVNTLRAFLSRQNDIYRAAFGKHATPHPRQCVFIGTTNADTYLRDVTGNRRFWPVKAPGGKERGSWQITEKEVEQIWAEALWYYKQGEELFLETHIEAMAVHEQKKAMEQDDREGTVREYLEMLLPANWDKMGLYERRNFINGSEFEGNKSIGIRRRERVCNMEIWCECLGKERGNLKRQDANELIAIMSNIEGWKRAEGKMRFSLYGVSQGYVREERQEGVRKG</sequence>
<dbReference type="InterPro" id="IPR007936">
    <property type="entry name" value="VapE-like_dom"/>
</dbReference>
<dbReference type="Proteomes" id="UP000199659">
    <property type="component" value="Unassembled WGS sequence"/>
</dbReference>
<reference evidence="2 3" key="1">
    <citation type="submission" date="2016-10" db="EMBL/GenBank/DDBJ databases">
        <authorList>
            <person name="de Groot N.N."/>
        </authorList>
    </citation>
    <scope>NUCLEOTIDE SEQUENCE [LARGE SCALE GENOMIC DNA]</scope>
    <source>
        <strain evidence="2 3">743A</strain>
    </source>
</reference>
<dbReference type="STRING" id="37658.SAMN05661086_03244"/>
<organism evidence="2 3">
    <name type="scientific">Anaeromicropila populeti</name>
    <dbReference type="NCBI Taxonomy" id="37658"/>
    <lineage>
        <taxon>Bacteria</taxon>
        <taxon>Bacillati</taxon>
        <taxon>Bacillota</taxon>
        <taxon>Clostridia</taxon>
        <taxon>Lachnospirales</taxon>
        <taxon>Lachnospiraceae</taxon>
        <taxon>Anaeromicropila</taxon>
    </lineage>
</organism>
<gene>
    <name evidence="2" type="ORF">SAMN05661086_03244</name>
</gene>
<protein>
    <submittedName>
        <fullName evidence="2">Virulence-associated protein E</fullName>
    </submittedName>
</protein>
<evidence type="ECO:0000313" key="2">
    <source>
        <dbReference type="EMBL" id="SFS01600.1"/>
    </source>
</evidence>
<dbReference type="SUPFAM" id="SSF52540">
    <property type="entry name" value="P-loop containing nucleoside triphosphate hydrolases"/>
    <property type="match status" value="1"/>
</dbReference>
<dbReference type="PANTHER" id="PTHR34985">
    <property type="entry name" value="SLR0554 PROTEIN"/>
    <property type="match status" value="1"/>
</dbReference>
<evidence type="ECO:0000313" key="3">
    <source>
        <dbReference type="Proteomes" id="UP000199659"/>
    </source>
</evidence>
<evidence type="ECO:0000259" key="1">
    <source>
        <dbReference type="Pfam" id="PF05272"/>
    </source>
</evidence>
<feature type="domain" description="Virulence-associated protein E-like" evidence="1">
    <location>
        <begin position="459"/>
        <end position="677"/>
    </location>
</feature>
<dbReference type="Pfam" id="PF05272">
    <property type="entry name" value="VapE-like_dom"/>
    <property type="match status" value="1"/>
</dbReference>
<keyword evidence="3" id="KW-1185">Reference proteome</keyword>
<name>A0A1I6LE97_9FIRM</name>